<dbReference type="Proteomes" id="UP000306740">
    <property type="component" value="Unassembled WGS sequence"/>
</dbReference>
<evidence type="ECO:0000256" key="1">
    <source>
        <dbReference type="ARBA" id="ARBA00023015"/>
    </source>
</evidence>
<dbReference type="GO" id="GO:0045892">
    <property type="term" value="P:negative regulation of DNA-templated transcription"/>
    <property type="evidence" value="ECO:0007669"/>
    <property type="project" value="TreeGrafter"/>
</dbReference>
<comment type="caution">
    <text evidence="6">The sequence shown here is derived from an EMBL/GenBank/DDBJ whole genome shotgun (WGS) entry which is preliminary data.</text>
</comment>
<reference evidence="6 7" key="1">
    <citation type="submission" date="2019-05" db="EMBL/GenBank/DDBJ databases">
        <title>Mumia sp. nov., isolated from the intestinal contents of plateau pika (Ochotona curzoniae) in the Qinghai-Tibet plateau of China.</title>
        <authorList>
            <person name="Tian Z."/>
        </authorList>
    </citation>
    <scope>NUCLEOTIDE SEQUENCE [LARGE SCALE GENOMIC DNA]</scope>
    <source>
        <strain evidence="7">527</strain>
        <strain evidence="6">Z527</strain>
    </source>
</reference>
<proteinExistence type="predicted"/>
<evidence type="ECO:0000256" key="3">
    <source>
        <dbReference type="SAM" id="MobiDB-lite"/>
    </source>
</evidence>
<dbReference type="EMBL" id="VDFR01000020">
    <property type="protein sequence ID" value="TNC49937.1"/>
    <property type="molecule type" value="Genomic_DNA"/>
</dbReference>
<dbReference type="SMART" id="SM00346">
    <property type="entry name" value="HTH_ICLR"/>
    <property type="match status" value="1"/>
</dbReference>
<dbReference type="InterPro" id="IPR036388">
    <property type="entry name" value="WH-like_DNA-bd_sf"/>
</dbReference>
<sequence>MPPEPSRSRRIGDGTGTGSGSQTLERGLRVLEAVAEVQGATAAEITARAGLHRSIVHRLLVSLERTGYVERDGAGRYRVGRALTTLSDRTRPRLHVVAEPVLHALAAELDATASLVEVVAGAAVTTIVAEPPTDGPRFTYRLGNRDPLDRGAGGLAALASGPPAPGEPDRVADVRTSGVVTTYAELNPGAYGIAAPVPWLRGTRAAVAVVTSREDVADRAVPQVVAAAAEIAAGSGWSEA</sequence>
<evidence type="ECO:0000313" key="6">
    <source>
        <dbReference type="EMBL" id="TNC50224.1"/>
    </source>
</evidence>
<gene>
    <name evidence="6" type="ORF">FHE65_03880</name>
    <name evidence="5" type="ORF">FHE65_04395</name>
</gene>
<protein>
    <submittedName>
        <fullName evidence="6">Helix-turn-helix domain-containing protein</fullName>
    </submittedName>
</protein>
<dbReference type="InterPro" id="IPR005471">
    <property type="entry name" value="Tscrpt_reg_IclR_N"/>
</dbReference>
<dbReference type="PANTHER" id="PTHR30136">
    <property type="entry name" value="HELIX-TURN-HELIX TRANSCRIPTIONAL REGULATOR, ICLR FAMILY"/>
    <property type="match status" value="1"/>
</dbReference>
<dbReference type="SUPFAM" id="SSF55781">
    <property type="entry name" value="GAF domain-like"/>
    <property type="match status" value="1"/>
</dbReference>
<evidence type="ECO:0000259" key="4">
    <source>
        <dbReference type="PROSITE" id="PS51077"/>
    </source>
</evidence>
<dbReference type="PANTHER" id="PTHR30136:SF24">
    <property type="entry name" value="HTH-TYPE TRANSCRIPTIONAL REPRESSOR ALLR"/>
    <property type="match status" value="1"/>
</dbReference>
<dbReference type="Pfam" id="PF09339">
    <property type="entry name" value="HTH_IclR"/>
    <property type="match status" value="1"/>
</dbReference>
<dbReference type="InterPro" id="IPR029016">
    <property type="entry name" value="GAF-like_dom_sf"/>
</dbReference>
<evidence type="ECO:0000313" key="5">
    <source>
        <dbReference type="EMBL" id="TNC49937.1"/>
    </source>
</evidence>
<evidence type="ECO:0000256" key="2">
    <source>
        <dbReference type="ARBA" id="ARBA00023163"/>
    </source>
</evidence>
<dbReference type="InterPro" id="IPR036390">
    <property type="entry name" value="WH_DNA-bd_sf"/>
</dbReference>
<dbReference type="InterPro" id="IPR050707">
    <property type="entry name" value="HTH_MetabolicPath_Reg"/>
</dbReference>
<dbReference type="OrthoDB" id="156285at2"/>
<dbReference type="PROSITE" id="PS51077">
    <property type="entry name" value="HTH_ICLR"/>
    <property type="match status" value="1"/>
</dbReference>
<dbReference type="SUPFAM" id="SSF46785">
    <property type="entry name" value="Winged helix' DNA-binding domain"/>
    <property type="match status" value="1"/>
</dbReference>
<feature type="domain" description="HTH iclR-type" evidence="4">
    <location>
        <begin position="21"/>
        <end position="81"/>
    </location>
</feature>
<dbReference type="RefSeq" id="WP_139105320.1">
    <property type="nucleotide sequence ID" value="NZ_VDFR01000018.1"/>
</dbReference>
<name>A0A5C4N1P7_9ACTN</name>
<keyword evidence="2" id="KW-0804">Transcription</keyword>
<feature type="compositionally biased region" description="Basic and acidic residues" evidence="3">
    <location>
        <begin position="1"/>
        <end position="12"/>
    </location>
</feature>
<dbReference type="GO" id="GO:0003677">
    <property type="term" value="F:DNA binding"/>
    <property type="evidence" value="ECO:0007669"/>
    <property type="project" value="InterPro"/>
</dbReference>
<dbReference type="Gene3D" id="3.30.450.40">
    <property type="match status" value="2"/>
</dbReference>
<dbReference type="GO" id="GO:0003700">
    <property type="term" value="F:DNA-binding transcription factor activity"/>
    <property type="evidence" value="ECO:0007669"/>
    <property type="project" value="TreeGrafter"/>
</dbReference>
<accession>A0A5C4N1P7</accession>
<feature type="region of interest" description="Disordered" evidence="3">
    <location>
        <begin position="1"/>
        <end position="23"/>
    </location>
</feature>
<dbReference type="EMBL" id="VDFR01000018">
    <property type="protein sequence ID" value="TNC50224.1"/>
    <property type="molecule type" value="Genomic_DNA"/>
</dbReference>
<keyword evidence="1" id="KW-0805">Transcription regulation</keyword>
<evidence type="ECO:0000313" key="7">
    <source>
        <dbReference type="Proteomes" id="UP000306740"/>
    </source>
</evidence>
<organism evidence="6 7">
    <name type="scientific">Mumia zhuanghuii</name>
    <dbReference type="NCBI Taxonomy" id="2585211"/>
    <lineage>
        <taxon>Bacteria</taxon>
        <taxon>Bacillati</taxon>
        <taxon>Actinomycetota</taxon>
        <taxon>Actinomycetes</taxon>
        <taxon>Propionibacteriales</taxon>
        <taxon>Nocardioidaceae</taxon>
        <taxon>Mumia</taxon>
    </lineage>
</organism>
<dbReference type="AlphaFoldDB" id="A0A5C4N1P7"/>
<dbReference type="Gene3D" id="1.10.10.10">
    <property type="entry name" value="Winged helix-like DNA-binding domain superfamily/Winged helix DNA-binding domain"/>
    <property type="match status" value="1"/>
</dbReference>